<evidence type="ECO:0008006" key="7">
    <source>
        <dbReference type="Google" id="ProtNLM"/>
    </source>
</evidence>
<feature type="region of interest" description="Disordered" evidence="2">
    <location>
        <begin position="784"/>
        <end position="804"/>
    </location>
</feature>
<dbReference type="PROSITE" id="PS50102">
    <property type="entry name" value="RRM"/>
    <property type="match status" value="1"/>
</dbReference>
<dbReference type="Gene3D" id="2.20.70.10">
    <property type="match status" value="2"/>
</dbReference>
<feature type="region of interest" description="Disordered" evidence="2">
    <location>
        <begin position="436"/>
        <end position="484"/>
    </location>
</feature>
<dbReference type="Proteomes" id="UP000054821">
    <property type="component" value="Unassembled WGS sequence"/>
</dbReference>
<feature type="region of interest" description="Disordered" evidence="2">
    <location>
        <begin position="827"/>
        <end position="868"/>
    </location>
</feature>
<evidence type="ECO:0000256" key="1">
    <source>
        <dbReference type="PROSITE-ProRule" id="PRU00176"/>
    </source>
</evidence>
<dbReference type="Pfam" id="PF00076">
    <property type="entry name" value="RRM_1"/>
    <property type="match status" value="1"/>
</dbReference>
<dbReference type="SUPFAM" id="SSF51045">
    <property type="entry name" value="WW domain"/>
    <property type="match status" value="2"/>
</dbReference>
<sequence>MAQPSQSQHGNDDLVNDIRKWQSQQQNLQSTDYVDKVLEHIEIPRLSAGLLSLFKEAILLLREQATIPNDVRISLERSCTALILWSDGYGIAQGHLNDIFQRSSKLRHTVLKNLSRLGRVLTERLIPLAEISTAELQQLCSGVESSIEKANSIIYEESCKQGDDSSSDAGSTFSDDDLYEVAEDLRIDTYVLSSLDPLIKYPVFDFQKEDAATDDIHSAWSPQKFYIDKIIKDFPLINRSLASRLGNTNFERYLRCQANRDAIENEGGALLTEREAPEPASTIITGSKFHDSGVGTSIGPTIIHPETIRSQSRKVQSVRVPPLPKGAKDGMPFSCIACNSNVVITNNSDWKRHIYLDLQPYACLDVSCSYSSTAFESREKWISHLALDHGMEPSWDSLECPFCKHVTGSGRLAVTGHFSKHLEEISLSALPMGVHSNEASENGSEVSDADDDSENAQKRLPSKDKGKGKLTTIADNAPTSEQNTGSSTLYVYNFPNEASEEGLKAMFSKQQGYKKMLFKTTQAGPICFVEFHDTTSAIKTLLDLYGQPLPLYENLKGGVRMSFASNFQGQLSELGIGDGWSDSGSKSVPSEDLPLPPGWVVLTQEKTHRTYYYNSETNVTYWQEPLFNFPFKLSPHMPPIYQGWIPLYDHGHQQWAYVNQDTGRAQWEAPIVTPAYNPPPHMPPIPPGWIPLFDYRQQRWYYKNQETGRTQWEAPGVSQVAFKEAAERDAAEKSAQEAKDEAVPAAEARAAVISKKEEDLVTVLVPKKDNENERLGENHYALRASAAKTEEAPSAKEEERAAREEAQLLREEIQALREEARALREGIRAAREAKQTTREEEQTTQEAKEQTTSEAEKQADTLTPQKPS</sequence>
<dbReference type="SMART" id="SM00456">
    <property type="entry name" value="WW"/>
    <property type="match status" value="3"/>
</dbReference>
<dbReference type="InterPro" id="IPR035979">
    <property type="entry name" value="RBD_domain_sf"/>
</dbReference>
<dbReference type="InterPro" id="IPR000504">
    <property type="entry name" value="RRM_dom"/>
</dbReference>
<dbReference type="InterPro" id="IPR036020">
    <property type="entry name" value="WW_dom_sf"/>
</dbReference>
<evidence type="ECO:0000259" key="3">
    <source>
        <dbReference type="PROSITE" id="PS50020"/>
    </source>
</evidence>
<feature type="domain" description="WW" evidence="3">
    <location>
        <begin position="683"/>
        <end position="717"/>
    </location>
</feature>
<dbReference type="GeneID" id="29987750"/>
<comment type="caution">
    <text evidence="5">The sequence shown here is derived from an EMBL/GenBank/DDBJ whole genome shotgun (WGS) entry which is preliminary data.</text>
</comment>
<dbReference type="InterPro" id="IPR012677">
    <property type="entry name" value="Nucleotide-bd_a/b_plait_sf"/>
</dbReference>
<dbReference type="InterPro" id="IPR001202">
    <property type="entry name" value="WW_dom"/>
</dbReference>
<dbReference type="AlphaFoldDB" id="A0A2P4ZAZ0"/>
<evidence type="ECO:0000259" key="4">
    <source>
        <dbReference type="PROSITE" id="PS50102"/>
    </source>
</evidence>
<keyword evidence="6" id="KW-1185">Reference proteome</keyword>
<dbReference type="PROSITE" id="PS50020">
    <property type="entry name" value="WW_DOMAIN_2"/>
    <property type="match status" value="3"/>
</dbReference>
<feature type="domain" description="RRM" evidence="4">
    <location>
        <begin position="487"/>
        <end position="566"/>
    </location>
</feature>
<gene>
    <name evidence="5" type="ORF">TGAM01_v209702</name>
</gene>
<evidence type="ECO:0000313" key="5">
    <source>
        <dbReference type="EMBL" id="PON21401.1"/>
    </source>
</evidence>
<feature type="compositionally biased region" description="Basic and acidic residues" evidence="2">
    <location>
        <begin position="788"/>
        <end position="804"/>
    </location>
</feature>
<feature type="domain" description="WW" evidence="3">
    <location>
        <begin position="638"/>
        <end position="672"/>
    </location>
</feature>
<dbReference type="PANTHER" id="PTHR35391">
    <property type="entry name" value="C2H2-TYPE DOMAIN-CONTAINING PROTEIN-RELATED"/>
    <property type="match status" value="1"/>
</dbReference>
<dbReference type="Gene3D" id="3.30.70.330">
    <property type="match status" value="1"/>
</dbReference>
<evidence type="ECO:0000256" key="2">
    <source>
        <dbReference type="SAM" id="MobiDB-lite"/>
    </source>
</evidence>
<dbReference type="GO" id="GO:0003723">
    <property type="term" value="F:RNA binding"/>
    <property type="evidence" value="ECO:0007669"/>
    <property type="project" value="UniProtKB-UniRule"/>
</dbReference>
<dbReference type="CDD" id="cd00201">
    <property type="entry name" value="WW"/>
    <property type="match status" value="1"/>
</dbReference>
<dbReference type="EMBL" id="JPDN02000050">
    <property type="protein sequence ID" value="PON21401.1"/>
    <property type="molecule type" value="Genomic_DNA"/>
</dbReference>
<dbReference type="RefSeq" id="XP_018659152.1">
    <property type="nucleotide sequence ID" value="XM_018807667.1"/>
</dbReference>
<name>A0A2P4ZAZ0_9HYPO</name>
<reference evidence="5 6" key="1">
    <citation type="journal article" date="2016" name="Genome Announc.">
        <title>Draft Whole-Genome Sequence of Trichoderma gamsii T6085, a Promising Biocontrol Agent of Fusarium Head Blight on Wheat.</title>
        <authorList>
            <person name="Baroncelli R."/>
            <person name="Zapparata A."/>
            <person name="Piaggeschi G."/>
            <person name="Sarrocco S."/>
            <person name="Vannacci G."/>
        </authorList>
    </citation>
    <scope>NUCLEOTIDE SEQUENCE [LARGE SCALE GENOMIC DNA]</scope>
    <source>
        <strain evidence="5 6">T6085</strain>
    </source>
</reference>
<feature type="compositionally biased region" description="Polar residues" evidence="2">
    <location>
        <begin position="473"/>
        <end position="484"/>
    </location>
</feature>
<organism evidence="5 6">
    <name type="scientific">Trichoderma gamsii</name>
    <dbReference type="NCBI Taxonomy" id="398673"/>
    <lineage>
        <taxon>Eukaryota</taxon>
        <taxon>Fungi</taxon>
        <taxon>Dikarya</taxon>
        <taxon>Ascomycota</taxon>
        <taxon>Pezizomycotina</taxon>
        <taxon>Sordariomycetes</taxon>
        <taxon>Hypocreomycetidae</taxon>
        <taxon>Hypocreales</taxon>
        <taxon>Hypocreaceae</taxon>
        <taxon>Trichoderma</taxon>
    </lineage>
</organism>
<accession>A0A2P4ZAZ0</accession>
<keyword evidence="1" id="KW-0694">RNA-binding</keyword>
<proteinExistence type="predicted"/>
<dbReference type="PANTHER" id="PTHR35391:SF7">
    <property type="entry name" value="C2H2-TYPE DOMAIN-CONTAINING PROTEIN"/>
    <property type="match status" value="1"/>
</dbReference>
<feature type="compositionally biased region" description="Basic and acidic residues" evidence="2">
    <location>
        <begin position="827"/>
        <end position="859"/>
    </location>
</feature>
<feature type="domain" description="WW" evidence="3">
    <location>
        <begin position="593"/>
        <end position="627"/>
    </location>
</feature>
<evidence type="ECO:0000313" key="6">
    <source>
        <dbReference type="Proteomes" id="UP000054821"/>
    </source>
</evidence>
<dbReference type="STRING" id="398673.A0A2P4ZAZ0"/>
<protein>
    <recommendedName>
        <fullName evidence="7">WW domain-containing protein</fullName>
    </recommendedName>
</protein>
<dbReference type="SUPFAM" id="SSF54928">
    <property type="entry name" value="RNA-binding domain, RBD"/>
    <property type="match status" value="1"/>
</dbReference>
<feature type="compositionally biased region" description="Basic and acidic residues" evidence="2">
    <location>
        <begin position="455"/>
        <end position="467"/>
    </location>
</feature>
<dbReference type="Pfam" id="PF00397">
    <property type="entry name" value="WW"/>
    <property type="match status" value="2"/>
</dbReference>